<dbReference type="Gene3D" id="3.40.50.150">
    <property type="entry name" value="Vaccinia Virus protein VP39"/>
    <property type="match status" value="2"/>
</dbReference>
<comment type="caution">
    <text evidence="5">The sequence shown here is derived from an EMBL/GenBank/DDBJ whole genome shotgun (WGS) entry which is preliminary data.</text>
</comment>
<organism evidence="5 6">
    <name type="scientific">Candidatus Nealsonbacteria bacterium CG02_land_8_20_14_3_00_37_10</name>
    <dbReference type="NCBI Taxonomy" id="1974699"/>
    <lineage>
        <taxon>Bacteria</taxon>
        <taxon>Candidatus Nealsoniibacteriota</taxon>
    </lineage>
</organism>
<protein>
    <recommendedName>
        <fullName evidence="3">Methyltransferase</fullName>
        <ecNumber evidence="3">2.1.1.-</ecNumber>
    </recommendedName>
</protein>
<comment type="similarity">
    <text evidence="3">Belongs to the N(4)/N(6)-methyltransferase family.</text>
</comment>
<proteinExistence type="inferred from homology"/>
<sequence>MEADYLKNILKPDWKLQKNRRGHSLHSMCTYMASFPPGIPKYFIEMFTQENDVVFDPFSGRGTTPAEACILGRKGIGNDLNPLAYILTRSKVRVPDRDAIKKRLVNLKNKWLTEKEKIDISKEPDKIKMIFHPYTLNQLVFLKNNLNYKNGDIDVFLIGNLMGCIHGSSKGFLSVSMPNTFSMSPNYIKKYIQEKKLILPKRDVFEVLENKINRVLEDGIPETTGECFYGDARHVKLDANSVKLIVSSPPYLKVIKYGMYNWIRLWFINEEPEMVDEKLDDTHNLPNYLIFMDEVFKEVNRIMRDDGLIVFIIGDVIKKDVSVNLAEEVWKYSGEKNGFKLLKIIEDNIEKNNKTTKIWNEKRGKATPTDRLLVMYKKRIPTLINRKVNWNKCQNKDKTLLRYQ</sequence>
<reference evidence="6" key="1">
    <citation type="submission" date="2017-09" db="EMBL/GenBank/DDBJ databases">
        <title>Depth-based differentiation of microbial function through sediment-hosted aquifers and enrichment of novel symbionts in the deep terrestrial subsurface.</title>
        <authorList>
            <person name="Probst A.J."/>
            <person name="Ladd B."/>
            <person name="Jarett J.K."/>
            <person name="Geller-Mcgrath D.E."/>
            <person name="Sieber C.M.K."/>
            <person name="Emerson J.B."/>
            <person name="Anantharaman K."/>
            <person name="Thomas B.C."/>
            <person name="Malmstrom R."/>
            <person name="Stieglmeier M."/>
            <person name="Klingl A."/>
            <person name="Woyke T."/>
            <person name="Ryan C.M."/>
            <person name="Banfield J.F."/>
        </authorList>
    </citation>
    <scope>NUCLEOTIDE SEQUENCE [LARGE SCALE GENOMIC DNA]</scope>
</reference>
<dbReference type="Proteomes" id="UP000230864">
    <property type="component" value="Unassembled WGS sequence"/>
</dbReference>
<name>A0A2M7D9B4_9BACT</name>
<dbReference type="EMBL" id="PETZ01000037">
    <property type="protein sequence ID" value="PIV45056.1"/>
    <property type="molecule type" value="Genomic_DNA"/>
</dbReference>
<evidence type="ECO:0000256" key="3">
    <source>
        <dbReference type="RuleBase" id="RU362026"/>
    </source>
</evidence>
<dbReference type="SUPFAM" id="SSF53335">
    <property type="entry name" value="S-adenosyl-L-methionine-dependent methyltransferases"/>
    <property type="match status" value="2"/>
</dbReference>
<dbReference type="GO" id="GO:0032259">
    <property type="term" value="P:methylation"/>
    <property type="evidence" value="ECO:0007669"/>
    <property type="project" value="UniProtKB-KW"/>
</dbReference>
<dbReference type="AlphaFoldDB" id="A0A2M7D9B4"/>
<dbReference type="PRINTS" id="PR00508">
    <property type="entry name" value="S21N4MTFRASE"/>
</dbReference>
<dbReference type="Pfam" id="PF01555">
    <property type="entry name" value="N6_N4_Mtase"/>
    <property type="match status" value="2"/>
</dbReference>
<evidence type="ECO:0000259" key="4">
    <source>
        <dbReference type="Pfam" id="PF01555"/>
    </source>
</evidence>
<accession>A0A2M7D9B4</accession>
<feature type="domain" description="DNA methylase N-4/N-6" evidence="4">
    <location>
        <begin position="14"/>
        <end position="82"/>
    </location>
</feature>
<keyword evidence="2" id="KW-0808">Transferase</keyword>
<dbReference type="InterPro" id="IPR001091">
    <property type="entry name" value="RM_Methyltransferase"/>
</dbReference>
<dbReference type="GO" id="GO:0008170">
    <property type="term" value="F:N-methyltransferase activity"/>
    <property type="evidence" value="ECO:0007669"/>
    <property type="project" value="InterPro"/>
</dbReference>
<evidence type="ECO:0000256" key="2">
    <source>
        <dbReference type="ARBA" id="ARBA00022679"/>
    </source>
</evidence>
<feature type="domain" description="DNA methylase N-4/N-6" evidence="4">
    <location>
        <begin position="242"/>
        <end position="382"/>
    </location>
</feature>
<dbReference type="InterPro" id="IPR002941">
    <property type="entry name" value="DNA_methylase_N4/N6"/>
</dbReference>
<dbReference type="EC" id="2.1.1.-" evidence="3"/>
<dbReference type="GO" id="GO:0003677">
    <property type="term" value="F:DNA binding"/>
    <property type="evidence" value="ECO:0007669"/>
    <property type="project" value="InterPro"/>
</dbReference>
<evidence type="ECO:0000256" key="1">
    <source>
        <dbReference type="ARBA" id="ARBA00022603"/>
    </source>
</evidence>
<dbReference type="InterPro" id="IPR029063">
    <property type="entry name" value="SAM-dependent_MTases_sf"/>
</dbReference>
<evidence type="ECO:0000313" key="5">
    <source>
        <dbReference type="EMBL" id="PIV45056.1"/>
    </source>
</evidence>
<gene>
    <name evidence="5" type="ORF">COS25_01905</name>
</gene>
<evidence type="ECO:0000313" key="6">
    <source>
        <dbReference type="Proteomes" id="UP000230864"/>
    </source>
</evidence>
<keyword evidence="1" id="KW-0489">Methyltransferase</keyword>